<proteinExistence type="inferred from homology"/>
<dbReference type="Proteomes" id="UP000180088">
    <property type="component" value="Unassembled WGS sequence"/>
</dbReference>
<keyword evidence="4 5" id="KW-0131">Cell cycle</keyword>
<evidence type="ECO:0000259" key="7">
    <source>
        <dbReference type="SMART" id="SM00842"/>
    </source>
</evidence>
<dbReference type="OrthoDB" id="9810567at2"/>
<keyword evidence="11" id="KW-1185">Reference proteome</keyword>
<keyword evidence="3 5" id="KW-0472">Membrane</keyword>
<dbReference type="CDD" id="cd24048">
    <property type="entry name" value="ASKHA_NBD_FtsA"/>
    <property type="match status" value="1"/>
</dbReference>
<evidence type="ECO:0000256" key="5">
    <source>
        <dbReference type="HAMAP-Rule" id="MF_02033"/>
    </source>
</evidence>
<dbReference type="SUPFAM" id="SSF53067">
    <property type="entry name" value="Actin-like ATPase domain"/>
    <property type="match status" value="2"/>
</dbReference>
<evidence type="ECO:0000256" key="2">
    <source>
        <dbReference type="ARBA" id="ARBA00022618"/>
    </source>
</evidence>
<comment type="subcellular location">
    <subcellularLocation>
        <location evidence="5">Cell membrane</location>
        <topology evidence="5">Peripheral membrane protein</topology>
        <orientation evidence="5">Cytoplasmic side</orientation>
    </subcellularLocation>
    <text evidence="5">Localizes to the Z ring in an FtsZ-dependent manner. Targeted to the membrane through a conserved C-terminal amphipathic helix.</text>
</comment>
<dbReference type="EMBL" id="MKCT01000001">
    <property type="protein sequence ID" value="OHX21993.1"/>
    <property type="molecule type" value="Genomic_DNA"/>
</dbReference>
<comment type="function">
    <text evidence="5 6">Cell division protein that is involved in the assembly of the Z ring. May serve as a membrane anchor for the Z ring.</text>
</comment>
<comment type="caution">
    <text evidence="8">The sequence shown here is derived from an EMBL/GenBank/DDBJ whole genome shotgun (WGS) entry which is preliminary data.</text>
</comment>
<dbReference type="Gene3D" id="3.30.420.40">
    <property type="match status" value="2"/>
</dbReference>
<evidence type="ECO:0000256" key="4">
    <source>
        <dbReference type="ARBA" id="ARBA00023306"/>
    </source>
</evidence>
<evidence type="ECO:0000256" key="1">
    <source>
        <dbReference type="ARBA" id="ARBA00022475"/>
    </source>
</evidence>
<evidence type="ECO:0000313" key="8">
    <source>
        <dbReference type="EMBL" id="OHX13537.1"/>
    </source>
</evidence>
<evidence type="ECO:0000313" key="10">
    <source>
        <dbReference type="Proteomes" id="UP000180088"/>
    </source>
</evidence>
<dbReference type="FunFam" id="3.30.420.40:FF:000035">
    <property type="entry name" value="Cell division protein FtsA"/>
    <property type="match status" value="1"/>
</dbReference>
<dbReference type="STRING" id="1903179.BI347_08425"/>
<dbReference type="SMART" id="SM00842">
    <property type="entry name" value="FtsA"/>
    <property type="match status" value="1"/>
</dbReference>
<sequence>MSKPKESKNMLVGLDIGTSKIVAIVAEVLEDGQLNIVGMGHTPSRGLKRGMVVNIESTVQAIQRALEEAELMADCKIHEVFVGIAGSHIKSVNSHGMVAIKDREVTKMDIDRVIETARAVTIPPDHQVLHILTQEYSIDGQEGVREPLGMSGVRLEAKVHIVTGAVSAAQNVTKCVRRCGLEVSDLVLQPMASAIAVLSEDEKDLGVCLIDIGGGTTDIAVYVGGAIRHTAVIPIAGDQITNDIAMALRTPTKEAEDIKIQHGVSLVAMADPAQMIEVPGVGERGPRQMSRATLAEVIEPRVEELFQLVQQELRRSGFEELLSSGMVLTGGASLMPGMVELAEEVFHLPVRVGVPKYVGGLAEVVKTPRFSTGVGLLLYGKDQIQGYAGPHSKTESAGVGQLFGKMKAWFAGNF</sequence>
<dbReference type="Pfam" id="PF14450">
    <property type="entry name" value="FtsA"/>
    <property type="match status" value="2"/>
</dbReference>
<dbReference type="EMBL" id="MKCS01000001">
    <property type="protein sequence ID" value="OHX13537.1"/>
    <property type="molecule type" value="Genomic_DNA"/>
</dbReference>
<evidence type="ECO:0000256" key="3">
    <source>
        <dbReference type="ARBA" id="ARBA00023136"/>
    </source>
</evidence>
<dbReference type="InterPro" id="IPR050696">
    <property type="entry name" value="FtsA/MreB"/>
</dbReference>
<name>A0A1S1X1Y6_9NEIS</name>
<dbReference type="InterPro" id="IPR020823">
    <property type="entry name" value="Cell_div_FtsA"/>
</dbReference>
<evidence type="ECO:0000256" key="6">
    <source>
        <dbReference type="PIRNR" id="PIRNR003101"/>
    </source>
</evidence>
<dbReference type="PANTHER" id="PTHR32432:SF4">
    <property type="entry name" value="CELL DIVISION PROTEIN FTSA"/>
    <property type="match status" value="1"/>
</dbReference>
<evidence type="ECO:0000313" key="9">
    <source>
        <dbReference type="EMBL" id="OHX21993.1"/>
    </source>
</evidence>
<comment type="similarity">
    <text evidence="5 6">Belongs to the FtsA/MreB family.</text>
</comment>
<keyword evidence="2 5" id="KW-0132">Cell division</keyword>
<dbReference type="Pfam" id="PF02491">
    <property type="entry name" value="SHS2_FTSA"/>
    <property type="match status" value="1"/>
</dbReference>
<dbReference type="NCBIfam" id="NF007009">
    <property type="entry name" value="PRK09472.1"/>
    <property type="match status" value="1"/>
</dbReference>
<organism evidence="8 10">
    <name type="scientific">Chromobacterium sphagni</name>
    <dbReference type="NCBI Taxonomy" id="1903179"/>
    <lineage>
        <taxon>Bacteria</taxon>
        <taxon>Pseudomonadati</taxon>
        <taxon>Pseudomonadota</taxon>
        <taxon>Betaproteobacteria</taxon>
        <taxon>Neisseriales</taxon>
        <taxon>Chromobacteriaceae</taxon>
        <taxon>Chromobacterium</taxon>
    </lineage>
</organism>
<dbReference type="HAMAP" id="MF_02033">
    <property type="entry name" value="FtsA"/>
    <property type="match status" value="1"/>
</dbReference>
<evidence type="ECO:0000313" key="11">
    <source>
        <dbReference type="Proteomes" id="UP000180280"/>
    </source>
</evidence>
<dbReference type="GO" id="GO:0032153">
    <property type="term" value="C:cell division site"/>
    <property type="evidence" value="ECO:0007669"/>
    <property type="project" value="UniProtKB-UniRule"/>
</dbReference>
<reference evidence="10 11" key="1">
    <citation type="submission" date="2016-09" db="EMBL/GenBank/DDBJ databases">
        <title>Chromobacterium muskegensis sp. nov., an insecticidal bacterium isolated from Sphagnum bogs.</title>
        <authorList>
            <person name="Sparks M.E."/>
            <person name="Blackburn M.B."/>
            <person name="Gundersen-Rindal D.E."/>
            <person name="Mitchell A."/>
            <person name="Farrar R."/>
            <person name="Kuhar D."/>
        </authorList>
    </citation>
    <scope>NUCLEOTIDE SEQUENCE [LARGE SCALE GENOMIC DNA]</scope>
    <source>
        <strain evidence="9 11">14B-1</strain>
        <strain evidence="8 10">37-2</strain>
    </source>
</reference>
<dbReference type="PANTHER" id="PTHR32432">
    <property type="entry name" value="CELL DIVISION PROTEIN FTSA-RELATED"/>
    <property type="match status" value="1"/>
</dbReference>
<dbReference type="AlphaFoldDB" id="A0A1S1X1Y6"/>
<dbReference type="GO" id="GO:0009898">
    <property type="term" value="C:cytoplasmic side of plasma membrane"/>
    <property type="evidence" value="ECO:0007669"/>
    <property type="project" value="UniProtKB-UniRule"/>
</dbReference>
<dbReference type="InterPro" id="IPR003494">
    <property type="entry name" value="SHS2_FtsA"/>
</dbReference>
<protein>
    <recommendedName>
        <fullName evidence="5 6">Cell division protein FtsA</fullName>
    </recommendedName>
</protein>
<feature type="domain" description="SHS2" evidence="7">
    <location>
        <begin position="11"/>
        <end position="197"/>
    </location>
</feature>
<dbReference type="PIRSF" id="PIRSF003101">
    <property type="entry name" value="FtsA"/>
    <property type="match status" value="1"/>
</dbReference>
<comment type="subunit">
    <text evidence="5">Self-interacts. Interacts with FtsZ.</text>
</comment>
<dbReference type="NCBIfam" id="TIGR01174">
    <property type="entry name" value="ftsA"/>
    <property type="match status" value="1"/>
</dbReference>
<dbReference type="GO" id="GO:0043093">
    <property type="term" value="P:FtsZ-dependent cytokinesis"/>
    <property type="evidence" value="ECO:0007669"/>
    <property type="project" value="UniProtKB-UniRule"/>
</dbReference>
<dbReference type="InterPro" id="IPR043129">
    <property type="entry name" value="ATPase_NBD"/>
</dbReference>
<keyword evidence="1 5" id="KW-1003">Cell membrane</keyword>
<gene>
    <name evidence="5" type="primary">ftsA</name>
    <name evidence="9" type="ORF">BI344_05715</name>
    <name evidence="8" type="ORF">BI347_08425</name>
</gene>
<accession>A0A1S1X1Y6</accession>
<dbReference type="Proteomes" id="UP000180280">
    <property type="component" value="Unassembled WGS sequence"/>
</dbReference>